<keyword evidence="13" id="KW-1185">Reference proteome</keyword>
<accession>A0A9X2A2G3</accession>
<evidence type="ECO:0000256" key="5">
    <source>
        <dbReference type="ARBA" id="ARBA00022741"/>
    </source>
</evidence>
<dbReference type="GO" id="GO:0005524">
    <property type="term" value="F:ATP binding"/>
    <property type="evidence" value="ECO:0007669"/>
    <property type="project" value="UniProtKB-KW"/>
</dbReference>
<evidence type="ECO:0000256" key="1">
    <source>
        <dbReference type="ARBA" id="ARBA00000085"/>
    </source>
</evidence>
<dbReference type="EC" id="2.7.13.3" evidence="2"/>
<feature type="transmembrane region" description="Helical" evidence="10">
    <location>
        <begin position="79"/>
        <end position="97"/>
    </location>
</feature>
<dbReference type="GO" id="GO:0046983">
    <property type="term" value="F:protein dimerization activity"/>
    <property type="evidence" value="ECO:0007669"/>
    <property type="project" value="InterPro"/>
</dbReference>
<name>A0A9X2A2G3_9BACI</name>
<dbReference type="InterPro" id="IPR036890">
    <property type="entry name" value="HATPase_C_sf"/>
</dbReference>
<dbReference type="CDD" id="cd16917">
    <property type="entry name" value="HATPase_UhpB-NarQ-NarX-like"/>
    <property type="match status" value="1"/>
</dbReference>
<gene>
    <name evidence="12" type="ORF">MF646_00210</name>
</gene>
<evidence type="ECO:0000256" key="4">
    <source>
        <dbReference type="ARBA" id="ARBA00022679"/>
    </source>
</evidence>
<dbReference type="Pfam" id="PF07730">
    <property type="entry name" value="HisKA_3"/>
    <property type="match status" value="1"/>
</dbReference>
<dbReference type="PANTHER" id="PTHR24421:SF10">
    <property type="entry name" value="NITRATE_NITRITE SENSOR PROTEIN NARQ"/>
    <property type="match status" value="1"/>
</dbReference>
<feature type="transmembrane region" description="Helical" evidence="10">
    <location>
        <begin position="5"/>
        <end position="23"/>
    </location>
</feature>
<dbReference type="EMBL" id="JAKRYL010000001">
    <property type="protein sequence ID" value="MCL7745532.1"/>
    <property type="molecule type" value="Genomic_DNA"/>
</dbReference>
<keyword evidence="3" id="KW-0597">Phosphoprotein</keyword>
<evidence type="ECO:0000256" key="10">
    <source>
        <dbReference type="SAM" id="Phobius"/>
    </source>
</evidence>
<keyword evidence="10" id="KW-1133">Transmembrane helix</keyword>
<comment type="catalytic activity">
    <reaction evidence="1">
        <text>ATP + protein L-histidine = ADP + protein N-phospho-L-histidine.</text>
        <dbReference type="EC" id="2.7.13.3"/>
    </reaction>
</comment>
<keyword evidence="6 12" id="KW-0418">Kinase</keyword>
<feature type="transmembrane region" description="Helical" evidence="10">
    <location>
        <begin position="104"/>
        <end position="121"/>
    </location>
</feature>
<keyword evidence="4" id="KW-0808">Transferase</keyword>
<evidence type="ECO:0000256" key="8">
    <source>
        <dbReference type="ARBA" id="ARBA00023012"/>
    </source>
</evidence>
<feature type="coiled-coil region" evidence="9">
    <location>
        <begin position="151"/>
        <end position="185"/>
    </location>
</feature>
<feature type="transmembrane region" description="Helical" evidence="10">
    <location>
        <begin position="127"/>
        <end position="144"/>
    </location>
</feature>
<dbReference type="PANTHER" id="PTHR24421">
    <property type="entry name" value="NITRATE/NITRITE SENSOR PROTEIN NARX-RELATED"/>
    <property type="match status" value="1"/>
</dbReference>
<proteinExistence type="predicted"/>
<dbReference type="AlphaFoldDB" id="A0A9X2A2G3"/>
<dbReference type="RefSeq" id="WP_250094473.1">
    <property type="nucleotide sequence ID" value="NZ_JAKRYL010000001.1"/>
</dbReference>
<protein>
    <recommendedName>
        <fullName evidence="2">histidine kinase</fullName>
        <ecNumber evidence="2">2.7.13.3</ecNumber>
    </recommendedName>
</protein>
<dbReference type="GO" id="GO:0000155">
    <property type="term" value="F:phosphorelay sensor kinase activity"/>
    <property type="evidence" value="ECO:0007669"/>
    <property type="project" value="InterPro"/>
</dbReference>
<feature type="domain" description="Signal transduction histidine kinase subgroup 3 dimerisation and phosphoacceptor" evidence="11">
    <location>
        <begin position="183"/>
        <end position="246"/>
    </location>
</feature>
<evidence type="ECO:0000256" key="2">
    <source>
        <dbReference type="ARBA" id="ARBA00012438"/>
    </source>
</evidence>
<keyword evidence="10" id="KW-0472">Membrane</keyword>
<feature type="transmembrane region" description="Helical" evidence="10">
    <location>
        <begin position="54"/>
        <end position="73"/>
    </location>
</feature>
<reference evidence="12" key="1">
    <citation type="submission" date="2022-02" db="EMBL/GenBank/DDBJ databases">
        <title>Halalkalibacter sp. nov. isolated from Lonar Lake, India.</title>
        <authorList>
            <person name="Joshi A."/>
            <person name="Thite S."/>
            <person name="Lodha T."/>
        </authorList>
    </citation>
    <scope>NUCLEOTIDE SEQUENCE</scope>
    <source>
        <strain evidence="12">MEB205</strain>
    </source>
</reference>
<evidence type="ECO:0000313" key="12">
    <source>
        <dbReference type="EMBL" id="MCL7745532.1"/>
    </source>
</evidence>
<dbReference type="GO" id="GO:0016020">
    <property type="term" value="C:membrane"/>
    <property type="evidence" value="ECO:0007669"/>
    <property type="project" value="InterPro"/>
</dbReference>
<evidence type="ECO:0000313" key="13">
    <source>
        <dbReference type="Proteomes" id="UP001139150"/>
    </source>
</evidence>
<keyword evidence="5" id="KW-0547">Nucleotide-binding</keyword>
<evidence type="ECO:0000259" key="11">
    <source>
        <dbReference type="Pfam" id="PF07730"/>
    </source>
</evidence>
<dbReference type="SUPFAM" id="SSF55874">
    <property type="entry name" value="ATPase domain of HSP90 chaperone/DNA topoisomerase II/histidine kinase"/>
    <property type="match status" value="1"/>
</dbReference>
<dbReference type="Gene3D" id="3.30.565.10">
    <property type="entry name" value="Histidine kinase-like ATPase, C-terminal domain"/>
    <property type="match status" value="1"/>
</dbReference>
<dbReference type="InterPro" id="IPR050482">
    <property type="entry name" value="Sensor_HK_TwoCompSys"/>
</dbReference>
<feature type="transmembrane region" description="Helical" evidence="10">
    <location>
        <begin position="29"/>
        <end position="49"/>
    </location>
</feature>
<sequence>MYTYWIWLLLLLLSWLFALLHYQGSLLEIPNRIIGCAAFFSFFFMLPLFKKHQFIFTMITALVAASAVLTLWPDNSETTNPYTFLVFTILAGMSVFYLKGWQSILIGCILFVGLVTPHFFVYPSYSLVFIVLYTLLVGVALATYRHTKTKVDENEARNEALLSEYKKMRRRLVSDEQAARQEERTQIAREIHDSVGHKLTALLMQLEVARMEQTDEAAHSRLLELKQLAKESLEETRCAVKTLKQDEIGGLSAIIRLVRKLEAESYMRIQFSIRHGALTAPLGNEQAIAVYRAVQEALTNVMRHSGGREVEVIFEAPAGGVFRFEVSNPVKTQGQHKEGFGLSSMRERIEDAGGKLEIAQYDGQFIVRGTLPLLATKRGKIE</sequence>
<evidence type="ECO:0000256" key="9">
    <source>
        <dbReference type="SAM" id="Coils"/>
    </source>
</evidence>
<comment type="caution">
    <text evidence="12">The sequence shown here is derived from an EMBL/GenBank/DDBJ whole genome shotgun (WGS) entry which is preliminary data.</text>
</comment>
<dbReference type="Proteomes" id="UP001139150">
    <property type="component" value="Unassembled WGS sequence"/>
</dbReference>
<dbReference type="Gene3D" id="1.20.5.1930">
    <property type="match status" value="1"/>
</dbReference>
<keyword evidence="8" id="KW-0902">Two-component regulatory system</keyword>
<keyword evidence="7" id="KW-0067">ATP-binding</keyword>
<evidence type="ECO:0000256" key="7">
    <source>
        <dbReference type="ARBA" id="ARBA00022840"/>
    </source>
</evidence>
<organism evidence="12 13">
    <name type="scientific">Halalkalibacter alkaliphilus</name>
    <dbReference type="NCBI Taxonomy" id="2917993"/>
    <lineage>
        <taxon>Bacteria</taxon>
        <taxon>Bacillati</taxon>
        <taxon>Bacillota</taxon>
        <taxon>Bacilli</taxon>
        <taxon>Bacillales</taxon>
        <taxon>Bacillaceae</taxon>
        <taxon>Halalkalibacter</taxon>
    </lineage>
</organism>
<keyword evidence="10" id="KW-0812">Transmembrane</keyword>
<dbReference type="InterPro" id="IPR011712">
    <property type="entry name" value="Sig_transdc_His_kin_sub3_dim/P"/>
</dbReference>
<evidence type="ECO:0000256" key="3">
    <source>
        <dbReference type="ARBA" id="ARBA00022553"/>
    </source>
</evidence>
<keyword evidence="9" id="KW-0175">Coiled coil</keyword>
<evidence type="ECO:0000256" key="6">
    <source>
        <dbReference type="ARBA" id="ARBA00022777"/>
    </source>
</evidence>